<dbReference type="Proteomes" id="UP000320773">
    <property type="component" value="Unassembled WGS sequence"/>
</dbReference>
<dbReference type="RefSeq" id="WP_089081697.1">
    <property type="nucleotide sequence ID" value="NZ_VFPJ01000001.1"/>
</dbReference>
<evidence type="ECO:0000313" key="2">
    <source>
        <dbReference type="Proteomes" id="UP000320773"/>
    </source>
</evidence>
<name>A0A543G7I5_9FLAO</name>
<dbReference type="EMBL" id="VFPJ01000001">
    <property type="protein sequence ID" value="TQM42046.1"/>
    <property type="molecule type" value="Genomic_DNA"/>
</dbReference>
<accession>A0A543G7I5</accession>
<evidence type="ECO:0000313" key="1">
    <source>
        <dbReference type="EMBL" id="TQM42046.1"/>
    </source>
</evidence>
<reference evidence="1 2" key="1">
    <citation type="submission" date="2019-06" db="EMBL/GenBank/DDBJ databases">
        <title>Genomic Encyclopedia of Archaeal and Bacterial Type Strains, Phase II (KMG-II): from individual species to whole genera.</title>
        <authorList>
            <person name="Goeker M."/>
        </authorList>
    </citation>
    <scope>NUCLEOTIDE SEQUENCE [LARGE SCALE GENOMIC DNA]</scope>
    <source>
        <strain evidence="1 2">DSM 24789</strain>
    </source>
</reference>
<gene>
    <name evidence="1" type="ORF">BC670_3073</name>
</gene>
<dbReference type="Gene3D" id="2.130.10.10">
    <property type="entry name" value="YVTN repeat-like/Quinoprotein amine dehydrogenase"/>
    <property type="match status" value="1"/>
</dbReference>
<sequence length="283" mass="32579">MKKIIFIAFVFMGCESKKEVIQEVFTLPKKLKEVSGMIYDDKRQVLWTLEDSGNPNALTSIDKNGKKVHEIEITNLENTDWEDITKDAAGNLYIGDFGNNDNERKDLAIYKIAATDLDQKSTKYTERIGFSYPEQTDFPPKKTALWFDLEGFFEMEGYFYLFTKNRSKKFDGMSLVYKIPNRAGDHQAELIGKFYTNNEYQHGAITSLAISPDKQKIAVLAHDKIWILEAFSSDNILKNKTKLIELNHFSQKEAICFTDNQTMWLCDENENKGGGKVYEIKLP</sequence>
<dbReference type="SUPFAM" id="SSF101898">
    <property type="entry name" value="NHL repeat"/>
    <property type="match status" value="1"/>
</dbReference>
<organism evidence="1 2">
    <name type="scientific">Flavobacterium branchiophilum</name>
    <dbReference type="NCBI Taxonomy" id="55197"/>
    <lineage>
        <taxon>Bacteria</taxon>
        <taxon>Pseudomonadati</taxon>
        <taxon>Bacteroidota</taxon>
        <taxon>Flavobacteriia</taxon>
        <taxon>Flavobacteriales</taxon>
        <taxon>Flavobacteriaceae</taxon>
        <taxon>Flavobacterium</taxon>
    </lineage>
</organism>
<dbReference type="AlphaFoldDB" id="A0A543G7I5"/>
<comment type="caution">
    <text evidence="1">The sequence shown here is derived from an EMBL/GenBank/DDBJ whole genome shotgun (WGS) entry which is preliminary data.</text>
</comment>
<dbReference type="InterPro" id="IPR015943">
    <property type="entry name" value="WD40/YVTN_repeat-like_dom_sf"/>
</dbReference>
<proteinExistence type="predicted"/>
<protein>
    <submittedName>
        <fullName evidence="1">Uncharacterized protein</fullName>
    </submittedName>
</protein>